<name>A0A0N4XM75_NIPBR</name>
<reference evidence="4" key="1">
    <citation type="submission" date="2017-02" db="UniProtKB">
        <authorList>
            <consortium name="WormBaseParasite"/>
        </authorList>
    </citation>
    <scope>IDENTIFICATION</scope>
</reference>
<organism evidence="4">
    <name type="scientific">Nippostrongylus brasiliensis</name>
    <name type="common">Rat hookworm</name>
    <dbReference type="NCBI Taxonomy" id="27835"/>
    <lineage>
        <taxon>Eukaryota</taxon>
        <taxon>Metazoa</taxon>
        <taxon>Ecdysozoa</taxon>
        <taxon>Nematoda</taxon>
        <taxon>Chromadorea</taxon>
        <taxon>Rhabditida</taxon>
        <taxon>Rhabditina</taxon>
        <taxon>Rhabditomorpha</taxon>
        <taxon>Strongyloidea</taxon>
        <taxon>Heligmosomidae</taxon>
        <taxon>Nippostrongylus</taxon>
    </lineage>
</organism>
<feature type="transmembrane region" description="Helical" evidence="1">
    <location>
        <begin position="41"/>
        <end position="65"/>
    </location>
</feature>
<reference evidence="2 3" key="2">
    <citation type="submission" date="2018-11" db="EMBL/GenBank/DDBJ databases">
        <authorList>
            <consortium name="Pathogen Informatics"/>
        </authorList>
    </citation>
    <scope>NUCLEOTIDE SEQUENCE [LARGE SCALE GENOMIC DNA]</scope>
</reference>
<accession>A0A0N4XM75</accession>
<keyword evidence="1" id="KW-1133">Transmembrane helix</keyword>
<evidence type="ECO:0000313" key="4">
    <source>
        <dbReference type="WBParaSite" id="NBR_0000362701-mRNA-1"/>
    </source>
</evidence>
<dbReference type="EMBL" id="UYSL01005656">
    <property type="protein sequence ID" value="VDL67217.1"/>
    <property type="molecule type" value="Genomic_DNA"/>
</dbReference>
<keyword evidence="3" id="KW-1185">Reference proteome</keyword>
<evidence type="ECO:0000313" key="3">
    <source>
        <dbReference type="Proteomes" id="UP000271162"/>
    </source>
</evidence>
<gene>
    <name evidence="2" type="ORF">NBR_LOCUS3628</name>
</gene>
<dbReference type="PROSITE" id="PS51257">
    <property type="entry name" value="PROKAR_LIPOPROTEIN"/>
    <property type="match status" value="1"/>
</dbReference>
<keyword evidence="1" id="KW-0812">Transmembrane</keyword>
<sequence>MFAQDRNPPPAATDRHVLMVALAASCRTKSGAAVRSSMPSAVMIMFIVVRKTLLVMFPWAGASVLR</sequence>
<proteinExistence type="predicted"/>
<dbReference type="Proteomes" id="UP000271162">
    <property type="component" value="Unassembled WGS sequence"/>
</dbReference>
<dbReference type="WBParaSite" id="NBR_0000362701-mRNA-1">
    <property type="protein sequence ID" value="NBR_0000362701-mRNA-1"/>
    <property type="gene ID" value="NBR_0000362701"/>
</dbReference>
<protein>
    <submittedName>
        <fullName evidence="4">Secreted protein</fullName>
    </submittedName>
</protein>
<keyword evidence="1" id="KW-0472">Membrane</keyword>
<dbReference type="AlphaFoldDB" id="A0A0N4XM75"/>
<evidence type="ECO:0000256" key="1">
    <source>
        <dbReference type="SAM" id="Phobius"/>
    </source>
</evidence>
<evidence type="ECO:0000313" key="2">
    <source>
        <dbReference type="EMBL" id="VDL67217.1"/>
    </source>
</evidence>